<dbReference type="GO" id="GO:0016020">
    <property type="term" value="C:membrane"/>
    <property type="evidence" value="ECO:0007669"/>
    <property type="project" value="UniProtKB-SubCell"/>
</dbReference>
<name>A0A381S1K7_9ZZZZ</name>
<dbReference type="GO" id="GO:0009403">
    <property type="term" value="P:toxin biosynthetic process"/>
    <property type="evidence" value="ECO:0007669"/>
    <property type="project" value="InterPro"/>
</dbReference>
<dbReference type="EMBL" id="UINC01002563">
    <property type="protein sequence ID" value="SUZ98006.1"/>
    <property type="molecule type" value="Genomic_DNA"/>
</dbReference>
<keyword evidence="4 5" id="KW-0472">Membrane</keyword>
<sequence length="157" mass="17669">VISILDFILIGTVSISTLYGFFRGFLSELFSLLSWLIALWAAFSFDENIAVIFGSFVVSETFQIWLARALILAVMLFLGALVSKKATKTIGWSFAGNLLFGIAFGFLRGLIFVAIIMFMLEDSSLYGEPLVQNALLLEEAEKIADFFYNFFLEHYNQ</sequence>
<evidence type="ECO:0000256" key="2">
    <source>
        <dbReference type="ARBA" id="ARBA00022692"/>
    </source>
</evidence>
<dbReference type="InterPro" id="IPR003825">
    <property type="entry name" value="Colicin-V_CvpA"/>
</dbReference>
<evidence type="ECO:0000313" key="6">
    <source>
        <dbReference type="EMBL" id="SUZ98006.1"/>
    </source>
</evidence>
<organism evidence="6">
    <name type="scientific">marine metagenome</name>
    <dbReference type="NCBI Taxonomy" id="408172"/>
    <lineage>
        <taxon>unclassified sequences</taxon>
        <taxon>metagenomes</taxon>
        <taxon>ecological metagenomes</taxon>
    </lineage>
</organism>
<feature type="transmembrane region" description="Helical" evidence="5">
    <location>
        <begin position="6"/>
        <end position="26"/>
    </location>
</feature>
<evidence type="ECO:0000256" key="4">
    <source>
        <dbReference type="ARBA" id="ARBA00023136"/>
    </source>
</evidence>
<feature type="transmembrane region" description="Helical" evidence="5">
    <location>
        <begin position="33"/>
        <end position="56"/>
    </location>
</feature>
<accession>A0A381S1K7</accession>
<dbReference type="PANTHER" id="PTHR36926:SF1">
    <property type="entry name" value="COLICIN V PRODUCTION PROTEIN"/>
    <property type="match status" value="1"/>
</dbReference>
<feature type="transmembrane region" description="Helical" evidence="5">
    <location>
        <begin position="94"/>
        <end position="120"/>
    </location>
</feature>
<keyword evidence="3 5" id="KW-1133">Transmembrane helix</keyword>
<keyword evidence="2 5" id="KW-0812">Transmembrane</keyword>
<dbReference type="Pfam" id="PF02674">
    <property type="entry name" value="Colicin_V"/>
    <property type="match status" value="1"/>
</dbReference>
<evidence type="ECO:0000256" key="5">
    <source>
        <dbReference type="SAM" id="Phobius"/>
    </source>
</evidence>
<protein>
    <recommendedName>
        <fullName evidence="7">CvpA family protein</fullName>
    </recommendedName>
</protein>
<evidence type="ECO:0000256" key="3">
    <source>
        <dbReference type="ARBA" id="ARBA00022989"/>
    </source>
</evidence>
<reference evidence="6" key="1">
    <citation type="submission" date="2018-05" db="EMBL/GenBank/DDBJ databases">
        <authorList>
            <person name="Lanie J.A."/>
            <person name="Ng W.-L."/>
            <person name="Kazmierczak K.M."/>
            <person name="Andrzejewski T.M."/>
            <person name="Davidsen T.M."/>
            <person name="Wayne K.J."/>
            <person name="Tettelin H."/>
            <person name="Glass J.I."/>
            <person name="Rusch D."/>
            <person name="Podicherti R."/>
            <person name="Tsui H.-C.T."/>
            <person name="Winkler M.E."/>
        </authorList>
    </citation>
    <scope>NUCLEOTIDE SEQUENCE</scope>
</reference>
<proteinExistence type="predicted"/>
<dbReference type="AlphaFoldDB" id="A0A381S1K7"/>
<comment type="subcellular location">
    <subcellularLocation>
        <location evidence="1">Membrane</location>
        <topology evidence="1">Multi-pass membrane protein</topology>
    </subcellularLocation>
</comment>
<evidence type="ECO:0000256" key="1">
    <source>
        <dbReference type="ARBA" id="ARBA00004141"/>
    </source>
</evidence>
<gene>
    <name evidence="6" type="ORF">METZ01_LOCUS50860</name>
</gene>
<feature type="non-terminal residue" evidence="6">
    <location>
        <position position="1"/>
    </location>
</feature>
<dbReference type="PANTHER" id="PTHR36926">
    <property type="entry name" value="COLICIN V PRODUCTION PROTEIN"/>
    <property type="match status" value="1"/>
</dbReference>
<feature type="transmembrane region" description="Helical" evidence="5">
    <location>
        <begin position="62"/>
        <end position="82"/>
    </location>
</feature>
<dbReference type="InterPro" id="IPR052719">
    <property type="entry name" value="CvpA-like"/>
</dbReference>
<evidence type="ECO:0008006" key="7">
    <source>
        <dbReference type="Google" id="ProtNLM"/>
    </source>
</evidence>